<dbReference type="Gene3D" id="3.40.50.11060">
    <property type="entry name" value="GTPase HflX, N-terminal domain"/>
    <property type="match status" value="1"/>
</dbReference>
<evidence type="ECO:0000256" key="1">
    <source>
        <dbReference type="ARBA" id="ARBA00022490"/>
    </source>
</evidence>
<dbReference type="STRING" id="52694.ACWI_11580"/>
<organism evidence="9 10">
    <name type="scientific">Acetobacterium wieringae</name>
    <dbReference type="NCBI Taxonomy" id="52694"/>
    <lineage>
        <taxon>Bacteria</taxon>
        <taxon>Bacillati</taxon>
        <taxon>Bacillota</taxon>
        <taxon>Clostridia</taxon>
        <taxon>Eubacteriales</taxon>
        <taxon>Eubacteriaceae</taxon>
        <taxon>Acetobacterium</taxon>
    </lineage>
</organism>
<evidence type="ECO:0000313" key="10">
    <source>
        <dbReference type="Proteomes" id="UP000176244"/>
    </source>
</evidence>
<sequence>MADNNKSGIRQSYINELNDLIGYQMENQVLLDEYVLEILKRLTLITKREVLICTNDKNRVQWVNIGDASTVNIGNAEMLYHVKALNKYRVIHTHPGGNPRLSAEDFSAAKKQSLQCIIAIGVDEKIPTSFSIGVPVVEEGTMEYGQGLFKTLKELNKFPLEHYILLADRFIKDDPNNRFDAEDEEERALLIGLDLPGNKGIELVDSMEELRQLVKTAGGIVEEEVCQSKSQIDPTFYVGKGKLQELIKVIQNHDINLIVANDELNSRQIANIEAATGTKTVDRTTIILDIFARHAKTKEGKLQVELAQQKYRMSHLKGLGIVMSRTGGGIGTRGPGEKKLETDRRHIRKQLEELEARIERINKSNQLNAVQRSKNKIKTVSLIGYTNSGKSTLFNRLTQSEVVTKDGLFITLDSTLRKVDPEHGEYLVSDTVGFIDKLPHDLIKAFKTTLMEVETADLLLHVVDVSNHNYQAQIAVVNQVLSDIGSGNKKVIMIYNKIDKLTPEEQDALLQKNQVAVEELALYISAKEEMAIESLFETINRVLVGEKREMQMLIPYDDNKSLALLHEMKVVLAIDYQADGNLVTIEMTDDFPTHLFEKYQVTEV</sequence>
<dbReference type="PANTHER" id="PTHR10229">
    <property type="entry name" value="GTP-BINDING PROTEIN HFLX"/>
    <property type="match status" value="1"/>
</dbReference>
<dbReference type="Gene3D" id="3.40.50.300">
    <property type="entry name" value="P-loop containing nucleotide triphosphate hydrolases"/>
    <property type="match status" value="1"/>
</dbReference>
<dbReference type="NCBIfam" id="TIGR03156">
    <property type="entry name" value="GTP_HflX"/>
    <property type="match status" value="1"/>
</dbReference>
<dbReference type="EMBL" id="LKEU01000024">
    <property type="protein sequence ID" value="OFV71244.1"/>
    <property type="molecule type" value="Genomic_DNA"/>
</dbReference>
<reference evidence="9 10" key="1">
    <citation type="submission" date="2015-09" db="EMBL/GenBank/DDBJ databases">
        <title>Genome sequence of Acetobacterium wieringae DSM 1911.</title>
        <authorList>
            <person name="Poehlein A."/>
            <person name="Bengelsdorf F.R."/>
            <person name="Schiel-Bengelsdorf B."/>
            <person name="Duerre P."/>
            <person name="Daniel R."/>
        </authorList>
    </citation>
    <scope>NUCLEOTIDE SEQUENCE [LARGE SCALE GENOMIC DNA]</scope>
    <source>
        <strain evidence="9 10">DSM 1911</strain>
    </source>
</reference>
<comment type="function">
    <text evidence="6">GTPase that associates with the 50S ribosomal subunit and may have a role during protein synthesis or ribosome biogenesis.</text>
</comment>
<dbReference type="Pfam" id="PF01926">
    <property type="entry name" value="MMR_HSR1"/>
    <property type="match status" value="1"/>
</dbReference>
<comment type="subunit">
    <text evidence="6">Monomer. Associates with the 50S ribosomal subunit.</text>
</comment>
<dbReference type="GO" id="GO:0043022">
    <property type="term" value="F:ribosome binding"/>
    <property type="evidence" value="ECO:0007669"/>
    <property type="project" value="TreeGrafter"/>
</dbReference>
<dbReference type="GO" id="GO:0005525">
    <property type="term" value="F:GTP binding"/>
    <property type="evidence" value="ECO:0007669"/>
    <property type="project" value="UniProtKB-UniRule"/>
</dbReference>
<dbReference type="HAMAP" id="MF_00900">
    <property type="entry name" value="GTPase_HflX"/>
    <property type="match status" value="1"/>
</dbReference>
<dbReference type="InterPro" id="IPR006073">
    <property type="entry name" value="GTP-bd"/>
</dbReference>
<dbReference type="PRINTS" id="PR00326">
    <property type="entry name" value="GTP1OBG"/>
</dbReference>
<keyword evidence="5 6" id="KW-0342">GTP-binding</keyword>
<feature type="coiled-coil region" evidence="7">
    <location>
        <begin position="337"/>
        <end position="364"/>
    </location>
</feature>
<dbReference type="InterPro" id="IPR016496">
    <property type="entry name" value="GTPase_HflX"/>
</dbReference>
<dbReference type="FunFam" id="3.40.50.11060:FF:000001">
    <property type="entry name" value="GTPase HflX"/>
    <property type="match status" value="1"/>
</dbReference>
<dbReference type="InterPro" id="IPR025121">
    <property type="entry name" value="GTPase_HflX_N"/>
</dbReference>
<keyword evidence="7" id="KW-0175">Coiled coil</keyword>
<dbReference type="Pfam" id="PF16360">
    <property type="entry name" value="GTP-bdg_M"/>
    <property type="match status" value="1"/>
</dbReference>
<proteinExistence type="inferred from homology"/>
<comment type="subcellular location">
    <subcellularLocation>
        <location evidence="6">Cytoplasm</location>
    </subcellularLocation>
    <text evidence="6">May associate with membranes.</text>
</comment>
<evidence type="ECO:0000256" key="3">
    <source>
        <dbReference type="ARBA" id="ARBA00022741"/>
    </source>
</evidence>
<dbReference type="InterPro" id="IPR030394">
    <property type="entry name" value="G_HFLX_dom"/>
</dbReference>
<keyword evidence="4" id="KW-0460">Magnesium</keyword>
<gene>
    <name evidence="6 9" type="primary">hflX</name>
    <name evidence="9" type="ORF">ACWI_11580</name>
</gene>
<protein>
    <recommendedName>
        <fullName evidence="6">GTPase HflX</fullName>
    </recommendedName>
    <alternativeName>
        <fullName evidence="6">GTP-binding protein HflX</fullName>
    </alternativeName>
</protein>
<dbReference type="InterPro" id="IPR027417">
    <property type="entry name" value="P-loop_NTPase"/>
</dbReference>
<keyword evidence="3 6" id="KW-0547">Nucleotide-binding</keyword>
<accession>A0A1F2PK32</accession>
<dbReference type="GO" id="GO:0005737">
    <property type="term" value="C:cytoplasm"/>
    <property type="evidence" value="ECO:0007669"/>
    <property type="project" value="UniProtKB-SubCell"/>
</dbReference>
<evidence type="ECO:0000259" key="8">
    <source>
        <dbReference type="PROSITE" id="PS51705"/>
    </source>
</evidence>
<dbReference type="GO" id="GO:0046872">
    <property type="term" value="F:metal ion binding"/>
    <property type="evidence" value="ECO:0007669"/>
    <property type="project" value="UniProtKB-KW"/>
</dbReference>
<feature type="domain" description="Hflx-type G" evidence="8">
    <location>
        <begin position="378"/>
        <end position="547"/>
    </location>
</feature>
<dbReference type="InterPro" id="IPR032305">
    <property type="entry name" value="GTP-bd_M"/>
</dbReference>
<keyword evidence="2" id="KW-0479">Metal-binding</keyword>
<dbReference type="PANTHER" id="PTHR10229:SF0">
    <property type="entry name" value="GTP-BINDING PROTEIN 6-RELATED"/>
    <property type="match status" value="1"/>
</dbReference>
<dbReference type="RefSeq" id="WP_070370494.1">
    <property type="nucleotide sequence ID" value="NZ_LKEU01000024.1"/>
</dbReference>
<dbReference type="SUPFAM" id="SSF52540">
    <property type="entry name" value="P-loop containing nucleoside triphosphate hydrolases"/>
    <property type="match status" value="1"/>
</dbReference>
<evidence type="ECO:0000313" key="9">
    <source>
        <dbReference type="EMBL" id="OFV71244.1"/>
    </source>
</evidence>
<name>A0A1F2PK32_9FIRM</name>
<dbReference type="Proteomes" id="UP000176244">
    <property type="component" value="Unassembled WGS sequence"/>
</dbReference>
<dbReference type="PROSITE" id="PS51705">
    <property type="entry name" value="G_HFLX"/>
    <property type="match status" value="1"/>
</dbReference>
<comment type="similarity">
    <text evidence="6">Belongs to the TRAFAC class OBG-HflX-like GTPase superfamily. HflX GTPase family.</text>
</comment>
<keyword evidence="1 6" id="KW-0963">Cytoplasm</keyword>
<dbReference type="OrthoDB" id="9812272at2"/>
<evidence type="ECO:0000256" key="5">
    <source>
        <dbReference type="ARBA" id="ARBA00023134"/>
    </source>
</evidence>
<dbReference type="GO" id="GO:0003924">
    <property type="term" value="F:GTPase activity"/>
    <property type="evidence" value="ECO:0007669"/>
    <property type="project" value="UniProtKB-UniRule"/>
</dbReference>
<evidence type="ECO:0000256" key="6">
    <source>
        <dbReference type="HAMAP-Rule" id="MF_00900"/>
    </source>
</evidence>
<evidence type="ECO:0000256" key="4">
    <source>
        <dbReference type="ARBA" id="ARBA00022842"/>
    </source>
</evidence>
<evidence type="ECO:0000256" key="2">
    <source>
        <dbReference type="ARBA" id="ARBA00022723"/>
    </source>
</evidence>
<dbReference type="AlphaFoldDB" id="A0A1F2PK32"/>
<dbReference type="Pfam" id="PF13167">
    <property type="entry name" value="GTP-bdg_N"/>
    <property type="match status" value="1"/>
</dbReference>
<evidence type="ECO:0000256" key="7">
    <source>
        <dbReference type="SAM" id="Coils"/>
    </source>
</evidence>
<dbReference type="Gene3D" id="6.10.250.2860">
    <property type="match status" value="1"/>
</dbReference>
<dbReference type="InterPro" id="IPR042108">
    <property type="entry name" value="GTPase_HflX_N_sf"/>
</dbReference>
<comment type="caution">
    <text evidence="9">The sequence shown here is derived from an EMBL/GenBank/DDBJ whole genome shotgun (WGS) entry which is preliminary data.</text>
</comment>
<dbReference type="CDD" id="cd01878">
    <property type="entry name" value="HflX"/>
    <property type="match status" value="1"/>
</dbReference>